<dbReference type="PROSITE" id="PS51034">
    <property type="entry name" value="ZP_2"/>
    <property type="match status" value="1"/>
</dbReference>
<name>A0A8C4ZAY9_GADMO</name>
<feature type="compositionally biased region" description="Acidic residues" evidence="3">
    <location>
        <begin position="306"/>
        <end position="316"/>
    </location>
</feature>
<reference evidence="6" key="2">
    <citation type="submission" date="2025-09" db="UniProtKB">
        <authorList>
            <consortium name="Ensembl"/>
        </authorList>
    </citation>
    <scope>IDENTIFICATION</scope>
</reference>
<dbReference type="InterPro" id="IPR001507">
    <property type="entry name" value="ZP_dom"/>
</dbReference>
<dbReference type="GeneTree" id="ENSGT00940000164443"/>
<dbReference type="InterPro" id="IPR055355">
    <property type="entry name" value="ZP-C"/>
</dbReference>
<feature type="signal peptide" evidence="4">
    <location>
        <begin position="1"/>
        <end position="17"/>
    </location>
</feature>
<keyword evidence="2" id="KW-1015">Disulfide bond</keyword>
<evidence type="ECO:0000256" key="4">
    <source>
        <dbReference type="SAM" id="SignalP"/>
    </source>
</evidence>
<dbReference type="AlphaFoldDB" id="A0A8C4ZAY9"/>
<evidence type="ECO:0000313" key="6">
    <source>
        <dbReference type="Ensembl" id="ENSGMOP00000011073.2"/>
    </source>
</evidence>
<evidence type="ECO:0000313" key="7">
    <source>
        <dbReference type="Proteomes" id="UP000694546"/>
    </source>
</evidence>
<evidence type="ECO:0000256" key="3">
    <source>
        <dbReference type="SAM" id="MobiDB-lite"/>
    </source>
</evidence>
<reference evidence="6" key="1">
    <citation type="submission" date="2025-08" db="UniProtKB">
        <authorList>
            <consortium name="Ensembl"/>
        </authorList>
    </citation>
    <scope>IDENTIFICATION</scope>
</reference>
<feature type="region of interest" description="Disordered" evidence="3">
    <location>
        <begin position="291"/>
        <end position="320"/>
    </location>
</feature>
<dbReference type="Proteomes" id="UP000694546">
    <property type="component" value="Chromosome 16"/>
</dbReference>
<dbReference type="InterPro" id="IPR042235">
    <property type="entry name" value="ZP-C_dom"/>
</dbReference>
<proteinExistence type="predicted"/>
<keyword evidence="1 4" id="KW-0732">Signal</keyword>
<evidence type="ECO:0000256" key="1">
    <source>
        <dbReference type="ARBA" id="ARBA00022729"/>
    </source>
</evidence>
<feature type="domain" description="ZP" evidence="5">
    <location>
        <begin position="23"/>
        <end position="299"/>
    </location>
</feature>
<evidence type="ECO:0000256" key="2">
    <source>
        <dbReference type="ARBA" id="ARBA00023157"/>
    </source>
</evidence>
<protein>
    <submittedName>
        <fullName evidence="6">Si:dkey-4p15.5</fullName>
    </submittedName>
</protein>
<keyword evidence="7" id="KW-1185">Reference proteome</keyword>
<dbReference type="Gene3D" id="2.60.40.4100">
    <property type="entry name" value="Zona pellucida, ZP-C domain"/>
    <property type="match status" value="1"/>
</dbReference>
<feature type="chain" id="PRO_5034844219" evidence="4">
    <location>
        <begin position="18"/>
        <end position="361"/>
    </location>
</feature>
<dbReference type="PANTHER" id="PTHR14002:SF10">
    <property type="entry name" value="ZONA PELLUCIDA-LIKE DOMAIN-CONTAINING PROTEIN 1-RELATED"/>
    <property type="match status" value="1"/>
</dbReference>
<sequence>MYSYLCFSITLFCLLENDDIEVTCNPEYMELSIFICPIYQSLYDENNMALNGEFGKEVCRGIPDWDADPPVLRFRVSMNESEESYCNCYTEVITEIGTGLFSDFSNVQYVKVMGSIASHDPSAGVITYRKQIKYQFLCQFPLQYLVNHTELAVYAVNENNGSFISTLNMALYSDESYTNPLVVPTSGITLKTRIFVMVRATNLTERFNVLLDRCFATTTDSPTNNTFYDLFVGCIKDGQTVVGSNGFEQTAFFSFEAFRFVEHNNDTVSRFFLHCVTRLCEVDNCPNLVPNCDEESRSDTRSGGDTTDDPPQDSVDELPPAVVSSPVILVSQFTSESQSTVVQYKNISRRHSVWTTKNKTS</sequence>
<evidence type="ECO:0000259" key="5">
    <source>
        <dbReference type="PROSITE" id="PS51034"/>
    </source>
</evidence>
<dbReference type="PANTHER" id="PTHR14002">
    <property type="entry name" value="ENDOGLIN/TGF-BETA RECEPTOR TYPE III"/>
    <property type="match status" value="1"/>
</dbReference>
<dbReference type="Pfam" id="PF00100">
    <property type="entry name" value="Zona_pellucida"/>
    <property type="match status" value="1"/>
</dbReference>
<organism evidence="6 7">
    <name type="scientific">Gadus morhua</name>
    <name type="common">Atlantic cod</name>
    <dbReference type="NCBI Taxonomy" id="8049"/>
    <lineage>
        <taxon>Eukaryota</taxon>
        <taxon>Metazoa</taxon>
        <taxon>Chordata</taxon>
        <taxon>Craniata</taxon>
        <taxon>Vertebrata</taxon>
        <taxon>Euteleostomi</taxon>
        <taxon>Actinopterygii</taxon>
        <taxon>Neopterygii</taxon>
        <taxon>Teleostei</taxon>
        <taxon>Neoteleostei</taxon>
        <taxon>Acanthomorphata</taxon>
        <taxon>Zeiogadaria</taxon>
        <taxon>Gadariae</taxon>
        <taxon>Gadiformes</taxon>
        <taxon>Gadoidei</taxon>
        <taxon>Gadidae</taxon>
        <taxon>Gadus</taxon>
    </lineage>
</organism>
<accession>A0A8C4ZAY9</accession>
<dbReference type="Ensembl" id="ENSGMOT00000011374.2">
    <property type="protein sequence ID" value="ENSGMOP00000011073.2"/>
    <property type="gene ID" value="ENSGMOG00000010352.2"/>
</dbReference>
<dbReference type="OMA" id="NISACYG"/>
<dbReference type="SMART" id="SM00241">
    <property type="entry name" value="ZP"/>
    <property type="match status" value="1"/>
</dbReference>